<dbReference type="AlphaFoldDB" id="A0AAD6E5Z1"/>
<dbReference type="EMBL" id="JAQJAC010000001">
    <property type="protein sequence ID" value="KAJ5600688.1"/>
    <property type="molecule type" value="Genomic_DNA"/>
</dbReference>
<evidence type="ECO:0000313" key="1">
    <source>
        <dbReference type="EMBL" id="KAJ5600688.1"/>
    </source>
</evidence>
<protein>
    <submittedName>
        <fullName evidence="1">Uncharacterized protein</fullName>
    </submittedName>
</protein>
<organism evidence="1 2">
    <name type="scientific">Penicillium hetheringtonii</name>
    <dbReference type="NCBI Taxonomy" id="911720"/>
    <lineage>
        <taxon>Eukaryota</taxon>
        <taxon>Fungi</taxon>
        <taxon>Dikarya</taxon>
        <taxon>Ascomycota</taxon>
        <taxon>Pezizomycotina</taxon>
        <taxon>Eurotiomycetes</taxon>
        <taxon>Eurotiomycetidae</taxon>
        <taxon>Eurotiales</taxon>
        <taxon>Aspergillaceae</taxon>
        <taxon>Penicillium</taxon>
    </lineage>
</organism>
<gene>
    <name evidence="1" type="ORF">N7450_001755</name>
</gene>
<evidence type="ECO:0000313" key="2">
    <source>
        <dbReference type="Proteomes" id="UP001216150"/>
    </source>
</evidence>
<dbReference type="Proteomes" id="UP001216150">
    <property type="component" value="Unassembled WGS sequence"/>
</dbReference>
<keyword evidence="2" id="KW-1185">Reference proteome</keyword>
<proteinExistence type="predicted"/>
<name>A0AAD6E5Z1_9EURO</name>
<comment type="caution">
    <text evidence="1">The sequence shown here is derived from an EMBL/GenBank/DDBJ whole genome shotgun (WGS) entry which is preliminary data.</text>
</comment>
<accession>A0AAD6E5Z1</accession>
<sequence>MSTTDFHQALDGDYVCYFDDLVVEMSEADRNLICSEFILKLLHSPTDPADLETERSYRKFLTEDLDSIMPALGEDIHEWLDEVSITEPNPEVACEESLQELENATGEQCVVQMTRSDLGVCEDSLDPIINTTTRAFGKELRPIKTSRKRKRLLSPMESRRESKIEEFADAKFLQNLDTSGQRFQ</sequence>
<reference evidence="1 2" key="1">
    <citation type="journal article" date="2023" name="IMA Fungus">
        <title>Comparative genomic study of the Penicillium genus elucidates a diverse pangenome and 15 lateral gene transfer events.</title>
        <authorList>
            <person name="Petersen C."/>
            <person name="Sorensen T."/>
            <person name="Nielsen M.R."/>
            <person name="Sondergaard T.E."/>
            <person name="Sorensen J.L."/>
            <person name="Fitzpatrick D.A."/>
            <person name="Frisvad J.C."/>
            <person name="Nielsen K.L."/>
        </authorList>
    </citation>
    <scope>NUCLEOTIDE SEQUENCE [LARGE SCALE GENOMIC DNA]</scope>
    <source>
        <strain evidence="1 2">IBT 29057</strain>
    </source>
</reference>